<name>A0A084H1Y2_METID</name>
<dbReference type="CDD" id="cd05829">
    <property type="entry name" value="Sortase_F"/>
    <property type="match status" value="1"/>
</dbReference>
<dbReference type="STRING" id="246786.GS18_0200975"/>
<dbReference type="SUPFAM" id="SSF49265">
    <property type="entry name" value="Fibronectin type III"/>
    <property type="match status" value="1"/>
</dbReference>
<accession>A0A084H1Y2</accession>
<evidence type="ECO:0000256" key="1">
    <source>
        <dbReference type="ARBA" id="ARBA00022801"/>
    </source>
</evidence>
<feature type="active site" description="Proton donor/acceptor" evidence="2">
    <location>
        <position position="139"/>
    </location>
</feature>
<dbReference type="InterPro" id="IPR023365">
    <property type="entry name" value="Sortase_dom-sf"/>
</dbReference>
<proteinExistence type="predicted"/>
<dbReference type="Gene3D" id="2.60.40.10">
    <property type="entry name" value="Immunoglobulins"/>
    <property type="match status" value="1"/>
</dbReference>
<dbReference type="SUPFAM" id="SSF63817">
    <property type="entry name" value="Sortase"/>
    <property type="match status" value="1"/>
</dbReference>
<dbReference type="OrthoDB" id="525039at2"/>
<dbReference type="InterPro" id="IPR042001">
    <property type="entry name" value="Sortase_F"/>
</dbReference>
<dbReference type="InterPro" id="IPR036116">
    <property type="entry name" value="FN3_sf"/>
</dbReference>
<comment type="caution">
    <text evidence="4">The sequence shown here is derived from an EMBL/GenBank/DDBJ whole genome shotgun (WGS) entry which is preliminary data.</text>
</comment>
<feature type="compositionally biased region" description="Polar residues" evidence="3">
    <location>
        <begin position="29"/>
        <end position="38"/>
    </location>
</feature>
<dbReference type="Gene3D" id="2.40.260.10">
    <property type="entry name" value="Sortase"/>
    <property type="match status" value="1"/>
</dbReference>
<feature type="region of interest" description="Disordered" evidence="3">
    <location>
        <begin position="29"/>
        <end position="55"/>
    </location>
</feature>
<organism evidence="4 5">
    <name type="scientific">Metabacillus indicus</name>
    <name type="common">Bacillus indicus</name>
    <dbReference type="NCBI Taxonomy" id="246786"/>
    <lineage>
        <taxon>Bacteria</taxon>
        <taxon>Bacillati</taxon>
        <taxon>Bacillota</taxon>
        <taxon>Bacilli</taxon>
        <taxon>Bacillales</taxon>
        <taxon>Bacillaceae</taxon>
        <taxon>Metabacillus</taxon>
    </lineage>
</organism>
<sequence length="320" mass="34982">MKKIIFLISSSIICFILAGYSYGLFPSASSTPSNPSQKNEQKEKPAADSASSESEKAEFTLLKAEVKKLVEAQKREAAQMKGITPSTIEIPAIGVKANIEQVGILENGQMGVPEEINNVGWFEPGVKPGGKGSAVLAGHVDSKTGPAIFFDLKKLKQGDEIIVKDQDGTALTFTVKKQESYGRTSAPIEDIFQTSEGQYLNLITCSGTFNREEGTHEERLVVFAELKTEKEIEKEEPPQAPENVKVTGTFVTWHAVRKETVVGYRIYRGDKDGGFKQVGSISVHERKSFTDNEAEKYAYYITAVDAFGQESEPSEIAGAK</sequence>
<dbReference type="InterPro" id="IPR005754">
    <property type="entry name" value="Sortase"/>
</dbReference>
<evidence type="ECO:0000256" key="3">
    <source>
        <dbReference type="SAM" id="MobiDB-lite"/>
    </source>
</evidence>
<dbReference type="AlphaFoldDB" id="A0A084H1Y2"/>
<dbReference type="RefSeq" id="WP_029282385.1">
    <property type="nucleotide sequence ID" value="NZ_JNVC02000001.1"/>
</dbReference>
<gene>
    <name evidence="4" type="ORF">GS18_0200975</name>
</gene>
<dbReference type="GO" id="GO:0016787">
    <property type="term" value="F:hydrolase activity"/>
    <property type="evidence" value="ECO:0007669"/>
    <property type="project" value="UniProtKB-KW"/>
</dbReference>
<protein>
    <recommendedName>
        <fullName evidence="6">Peptidase C60</fullName>
    </recommendedName>
</protein>
<keyword evidence="1" id="KW-0378">Hydrolase</keyword>
<evidence type="ECO:0000256" key="2">
    <source>
        <dbReference type="PIRSR" id="PIRSR605754-1"/>
    </source>
</evidence>
<reference evidence="4 5" key="1">
    <citation type="journal article" date="2005" name="Int. J. Syst. Evol. Microbiol.">
        <title>Bacillus cibi sp. nov., isolated from jeotgal, a traditional Korean fermented seafood.</title>
        <authorList>
            <person name="Yoon J.H."/>
            <person name="Lee C.H."/>
            <person name="Oh T.K."/>
        </authorList>
    </citation>
    <scope>NUCLEOTIDE SEQUENCE [LARGE SCALE GENOMIC DNA]</scope>
    <source>
        <strain evidence="4 5">DSM 16189</strain>
    </source>
</reference>
<dbReference type="EMBL" id="JNVC02000001">
    <property type="protein sequence ID" value="KEZ53594.1"/>
    <property type="molecule type" value="Genomic_DNA"/>
</dbReference>
<dbReference type="InterPro" id="IPR013783">
    <property type="entry name" value="Ig-like_fold"/>
</dbReference>
<evidence type="ECO:0008006" key="6">
    <source>
        <dbReference type="Google" id="ProtNLM"/>
    </source>
</evidence>
<dbReference type="Proteomes" id="UP000028549">
    <property type="component" value="Unassembled WGS sequence"/>
</dbReference>
<evidence type="ECO:0000313" key="5">
    <source>
        <dbReference type="Proteomes" id="UP000028549"/>
    </source>
</evidence>
<feature type="active site" description="Acyl-thioester intermediate" evidence="2">
    <location>
        <position position="205"/>
    </location>
</feature>
<evidence type="ECO:0000313" key="4">
    <source>
        <dbReference type="EMBL" id="KEZ53594.1"/>
    </source>
</evidence>
<dbReference type="Pfam" id="PF04203">
    <property type="entry name" value="Sortase"/>
    <property type="match status" value="1"/>
</dbReference>
<keyword evidence="5" id="KW-1185">Reference proteome</keyword>